<dbReference type="EMBL" id="BLIN01000004">
    <property type="protein sequence ID" value="GFE07164.1"/>
    <property type="molecule type" value="Genomic_DNA"/>
</dbReference>
<gene>
    <name evidence="1" type="ORF">Scani_34320</name>
</gene>
<dbReference type="OrthoDB" id="4300169at2"/>
<organism evidence="1 2">
    <name type="scientific">Streptomyces caniferus</name>
    <dbReference type="NCBI Taxonomy" id="285557"/>
    <lineage>
        <taxon>Bacteria</taxon>
        <taxon>Bacillati</taxon>
        <taxon>Actinomycetota</taxon>
        <taxon>Actinomycetes</taxon>
        <taxon>Kitasatosporales</taxon>
        <taxon>Streptomycetaceae</taxon>
        <taxon>Streptomyces</taxon>
    </lineage>
</organism>
<dbReference type="InterPro" id="IPR024064">
    <property type="entry name" value="FdhE-like_sf"/>
</dbReference>
<protein>
    <submittedName>
        <fullName evidence="1">Uncharacterized protein</fullName>
    </submittedName>
</protein>
<comment type="caution">
    <text evidence="1">The sequence shown here is derived from an EMBL/GenBank/DDBJ whole genome shotgun (WGS) entry which is preliminary data.</text>
</comment>
<accession>A0A640S8P0</accession>
<dbReference type="Proteomes" id="UP000435837">
    <property type="component" value="Unassembled WGS sequence"/>
</dbReference>
<proteinExistence type="predicted"/>
<dbReference type="AlphaFoldDB" id="A0A640S8P0"/>
<dbReference type="SUPFAM" id="SSF144020">
    <property type="entry name" value="FdhE-like"/>
    <property type="match status" value="1"/>
</dbReference>
<sequence>MFLIIRRPQLRQQLRRLYRSMHELHDRSVAEKRRADTAAQELEQLQLAVNVFRRQSIEIQATISRLDIRESAEAWALGAHIIALLDGPVPPGPPPRFCPSCQIADVEDYDLPIPHTDDSAPCARCRRCGHNWALDPAADGCCAACGGSGNLGRQGLDDPPCPCMTPEQDHLRRIRSGANDHAGIGRAIPLS</sequence>
<evidence type="ECO:0000313" key="1">
    <source>
        <dbReference type="EMBL" id="GFE07164.1"/>
    </source>
</evidence>
<reference evidence="1 2" key="1">
    <citation type="submission" date="2019-12" db="EMBL/GenBank/DDBJ databases">
        <title>Whole genome shotgun sequence of Streptomyces caniferus NBRC 15389.</title>
        <authorList>
            <person name="Ichikawa N."/>
            <person name="Kimura A."/>
            <person name="Kitahashi Y."/>
            <person name="Komaki H."/>
            <person name="Tamura T."/>
        </authorList>
    </citation>
    <scope>NUCLEOTIDE SEQUENCE [LARGE SCALE GENOMIC DNA]</scope>
    <source>
        <strain evidence="1 2">NBRC 15389</strain>
    </source>
</reference>
<name>A0A640S8P0_9ACTN</name>
<dbReference type="RefSeq" id="WP_159476295.1">
    <property type="nucleotide sequence ID" value="NZ_BAAATH010000025.1"/>
</dbReference>
<evidence type="ECO:0000313" key="2">
    <source>
        <dbReference type="Proteomes" id="UP000435837"/>
    </source>
</evidence>